<comment type="catalytic activity">
    <reaction evidence="1">
        <text>a CDP-1,2-diacyl-sn-glycerol + L-serine = a 1,2-diacyl-sn-glycero-3-phospho-L-serine + CMP + H(+)</text>
        <dbReference type="Rhea" id="RHEA:16913"/>
        <dbReference type="ChEBI" id="CHEBI:15378"/>
        <dbReference type="ChEBI" id="CHEBI:33384"/>
        <dbReference type="ChEBI" id="CHEBI:57262"/>
        <dbReference type="ChEBI" id="CHEBI:58332"/>
        <dbReference type="ChEBI" id="CHEBI:60377"/>
        <dbReference type="EC" id="2.7.8.8"/>
    </reaction>
</comment>
<evidence type="ECO:0000256" key="7">
    <source>
        <dbReference type="ARBA" id="ARBA00022679"/>
    </source>
</evidence>
<evidence type="ECO:0000256" key="1">
    <source>
        <dbReference type="ARBA" id="ARBA00000287"/>
    </source>
</evidence>
<dbReference type="GO" id="GO:0003882">
    <property type="term" value="F:CDP-diacylglycerol-serine O-phosphatidyltransferase activity"/>
    <property type="evidence" value="ECO:0007669"/>
    <property type="project" value="UniProtKB-EC"/>
</dbReference>
<keyword evidence="18" id="KW-1185">Reference proteome</keyword>
<accession>A0ABW4IF73</accession>
<keyword evidence="6" id="KW-0444">Lipid biosynthesis</keyword>
<evidence type="ECO:0000313" key="18">
    <source>
        <dbReference type="Proteomes" id="UP001597118"/>
    </source>
</evidence>
<keyword evidence="12" id="KW-0594">Phospholipid biosynthesis</keyword>
<feature type="transmembrane region" description="Helical" evidence="16">
    <location>
        <begin position="7"/>
        <end position="26"/>
    </location>
</feature>
<dbReference type="Pfam" id="PF01066">
    <property type="entry name" value="CDP-OH_P_transf"/>
    <property type="match status" value="1"/>
</dbReference>
<dbReference type="InterPro" id="IPR050324">
    <property type="entry name" value="CDP-alcohol_PTase-I"/>
</dbReference>
<keyword evidence="8 16" id="KW-0812">Transmembrane</keyword>
<evidence type="ECO:0000256" key="6">
    <source>
        <dbReference type="ARBA" id="ARBA00022516"/>
    </source>
</evidence>
<dbReference type="InterPro" id="IPR048254">
    <property type="entry name" value="CDP_ALCOHOL_P_TRANSF_CS"/>
</dbReference>
<gene>
    <name evidence="17" type="primary">pssA</name>
    <name evidence="17" type="ORF">ACFSAH_13230</name>
</gene>
<evidence type="ECO:0000256" key="5">
    <source>
        <dbReference type="ARBA" id="ARBA00017171"/>
    </source>
</evidence>
<keyword evidence="10" id="KW-0443">Lipid metabolism</keyword>
<reference evidence="18" key="1">
    <citation type="journal article" date="2019" name="Int. J. Syst. Evol. Microbiol.">
        <title>The Global Catalogue of Microorganisms (GCM) 10K type strain sequencing project: providing services to taxonomists for standard genome sequencing and annotation.</title>
        <authorList>
            <consortium name="The Broad Institute Genomics Platform"/>
            <consortium name="The Broad Institute Genome Sequencing Center for Infectious Disease"/>
            <person name="Wu L."/>
            <person name="Ma J."/>
        </authorList>
    </citation>
    <scope>NUCLEOTIDE SEQUENCE [LARGE SCALE GENOMIC DNA]</scope>
    <source>
        <strain evidence="18">CCUG 53762</strain>
    </source>
</reference>
<feature type="transmembrane region" description="Helical" evidence="16">
    <location>
        <begin position="146"/>
        <end position="165"/>
    </location>
</feature>
<evidence type="ECO:0000256" key="12">
    <source>
        <dbReference type="ARBA" id="ARBA00023209"/>
    </source>
</evidence>
<evidence type="ECO:0000256" key="14">
    <source>
        <dbReference type="ARBA" id="ARBA00032361"/>
    </source>
</evidence>
<evidence type="ECO:0000256" key="16">
    <source>
        <dbReference type="SAM" id="Phobius"/>
    </source>
</evidence>
<dbReference type="EMBL" id="JBHUDG010000020">
    <property type="protein sequence ID" value="MFD1630845.1"/>
    <property type="molecule type" value="Genomic_DNA"/>
</dbReference>
<evidence type="ECO:0000256" key="3">
    <source>
        <dbReference type="ARBA" id="ARBA00010441"/>
    </source>
</evidence>
<dbReference type="EC" id="2.7.8.8" evidence="4"/>
<keyword evidence="13" id="KW-1208">Phospholipid metabolism</keyword>
<evidence type="ECO:0000256" key="15">
    <source>
        <dbReference type="RuleBase" id="RU003750"/>
    </source>
</evidence>
<comment type="caution">
    <text evidence="17">The sequence shown here is derived from an EMBL/GenBank/DDBJ whole genome shotgun (WGS) entry which is preliminary data.</text>
</comment>
<keyword evidence="7 15" id="KW-0808">Transferase</keyword>
<keyword evidence="9 16" id="KW-1133">Transmembrane helix</keyword>
<dbReference type="PROSITE" id="PS00379">
    <property type="entry name" value="CDP_ALCOHOL_P_TRANSF"/>
    <property type="match status" value="1"/>
</dbReference>
<protein>
    <recommendedName>
        <fullName evidence="5">CDP-diacylglycerol--serine O-phosphatidyltransferase</fullName>
        <ecNumber evidence="4">2.7.8.8</ecNumber>
    </recommendedName>
    <alternativeName>
        <fullName evidence="14">Phosphatidylserine synthase</fullName>
    </alternativeName>
</protein>
<feature type="transmembrane region" description="Helical" evidence="16">
    <location>
        <begin position="122"/>
        <end position="140"/>
    </location>
</feature>
<dbReference type="PANTHER" id="PTHR14269">
    <property type="entry name" value="CDP-DIACYLGLYCEROL--GLYCEROL-3-PHOSPHATE 3-PHOSPHATIDYLTRANSFERASE-RELATED"/>
    <property type="match status" value="1"/>
</dbReference>
<comment type="subcellular location">
    <subcellularLocation>
        <location evidence="2">Endomembrane system</location>
        <topology evidence="2">Multi-pass membrane protein</topology>
    </subcellularLocation>
</comment>
<name>A0ABW4IF73_9SPHI</name>
<evidence type="ECO:0000256" key="13">
    <source>
        <dbReference type="ARBA" id="ARBA00023264"/>
    </source>
</evidence>
<feature type="transmembrane region" description="Helical" evidence="16">
    <location>
        <begin position="93"/>
        <end position="110"/>
    </location>
</feature>
<feature type="transmembrane region" description="Helical" evidence="16">
    <location>
        <begin position="32"/>
        <end position="54"/>
    </location>
</feature>
<comment type="similarity">
    <text evidence="3 15">Belongs to the CDP-alcohol phosphatidyltransferase class-I family.</text>
</comment>
<dbReference type="RefSeq" id="WP_379663223.1">
    <property type="nucleotide sequence ID" value="NZ_JBHUDG010000020.1"/>
</dbReference>
<evidence type="ECO:0000313" key="17">
    <source>
        <dbReference type="EMBL" id="MFD1630845.1"/>
    </source>
</evidence>
<dbReference type="NCBIfam" id="TIGR00473">
    <property type="entry name" value="pssA"/>
    <property type="match status" value="1"/>
</dbReference>
<feature type="transmembrane region" description="Helical" evidence="16">
    <location>
        <begin position="66"/>
        <end position="87"/>
    </location>
</feature>
<evidence type="ECO:0000256" key="8">
    <source>
        <dbReference type="ARBA" id="ARBA00022692"/>
    </source>
</evidence>
<dbReference type="InterPro" id="IPR000462">
    <property type="entry name" value="CDP-OH_P_trans"/>
</dbReference>
<feature type="transmembrane region" description="Helical" evidence="16">
    <location>
        <begin position="186"/>
        <end position="217"/>
    </location>
</feature>
<sequence length="227" mass="25661">MIKKHIPNFLTCANLFSGCVGAIYAFEGNLKAVAYFVILSGIFDFFDGFAARLLNVKSEIGKELDSLADVVSFGFVPGILFYQLLQVENANSFIPYLGFLVTIFSALRLAKFNIDTRQTEDFIGVNTPMNTFLVISLPYLADEYNFINSTWFLLPLIVTLSLLLVSELKLFSMKIGKDLSWNTNKYRFIFLILSIASLLLFKGFAGIPLVFVFYIVFSLIHFKKETN</sequence>
<dbReference type="PROSITE" id="PS51257">
    <property type="entry name" value="PROKAR_LIPOPROTEIN"/>
    <property type="match status" value="1"/>
</dbReference>
<dbReference type="InterPro" id="IPR004533">
    <property type="entry name" value="CDP-diaglyc--ser_O-PTrfase"/>
</dbReference>
<evidence type="ECO:0000256" key="2">
    <source>
        <dbReference type="ARBA" id="ARBA00004127"/>
    </source>
</evidence>
<evidence type="ECO:0000256" key="10">
    <source>
        <dbReference type="ARBA" id="ARBA00023098"/>
    </source>
</evidence>
<keyword evidence="11 16" id="KW-0472">Membrane</keyword>
<dbReference type="PANTHER" id="PTHR14269:SF61">
    <property type="entry name" value="CDP-DIACYLGLYCEROL--SERINE O-PHOSPHATIDYLTRANSFERASE"/>
    <property type="match status" value="1"/>
</dbReference>
<dbReference type="InterPro" id="IPR043130">
    <property type="entry name" value="CDP-OH_PTrfase_TM_dom"/>
</dbReference>
<evidence type="ECO:0000256" key="4">
    <source>
        <dbReference type="ARBA" id="ARBA00013174"/>
    </source>
</evidence>
<evidence type="ECO:0000256" key="9">
    <source>
        <dbReference type="ARBA" id="ARBA00022989"/>
    </source>
</evidence>
<dbReference type="Proteomes" id="UP001597118">
    <property type="component" value="Unassembled WGS sequence"/>
</dbReference>
<evidence type="ECO:0000256" key="11">
    <source>
        <dbReference type="ARBA" id="ARBA00023136"/>
    </source>
</evidence>
<proteinExistence type="inferred from homology"/>
<organism evidence="17 18">
    <name type="scientific">Pseudopedobacter beijingensis</name>
    <dbReference type="NCBI Taxonomy" id="1207056"/>
    <lineage>
        <taxon>Bacteria</taxon>
        <taxon>Pseudomonadati</taxon>
        <taxon>Bacteroidota</taxon>
        <taxon>Sphingobacteriia</taxon>
        <taxon>Sphingobacteriales</taxon>
        <taxon>Sphingobacteriaceae</taxon>
        <taxon>Pseudopedobacter</taxon>
    </lineage>
</organism>
<dbReference type="Gene3D" id="1.20.120.1760">
    <property type="match status" value="1"/>
</dbReference>